<comment type="caution">
    <text evidence="1">The sequence shown here is derived from an EMBL/GenBank/DDBJ whole genome shotgun (WGS) entry which is preliminary data.</text>
</comment>
<dbReference type="OrthoDB" id="7985240at2"/>
<reference evidence="1 2" key="2">
    <citation type="submission" date="2019-02" db="EMBL/GenBank/DDBJ databases">
        <title>'Lichenibacterium ramalinii' gen. nov. sp. nov., 'Lichenibacterium minor' gen. nov. sp. nov.</title>
        <authorList>
            <person name="Pankratov T."/>
        </authorList>
    </citation>
    <scope>NUCLEOTIDE SEQUENCE [LARGE SCALE GENOMIC DNA]</scope>
    <source>
        <strain evidence="1 2">RmlP026</strain>
    </source>
</reference>
<organism evidence="1 2">
    <name type="scientific">Lichenibacterium minor</name>
    <dbReference type="NCBI Taxonomy" id="2316528"/>
    <lineage>
        <taxon>Bacteria</taxon>
        <taxon>Pseudomonadati</taxon>
        <taxon>Pseudomonadota</taxon>
        <taxon>Alphaproteobacteria</taxon>
        <taxon>Hyphomicrobiales</taxon>
        <taxon>Lichenihabitantaceae</taxon>
        <taxon>Lichenibacterium</taxon>
    </lineage>
</organism>
<dbReference type="RefSeq" id="WP_129225520.1">
    <property type="nucleotide sequence ID" value="NZ_QYBB01000007.1"/>
</dbReference>
<dbReference type="Proteomes" id="UP000290759">
    <property type="component" value="Unassembled WGS sequence"/>
</dbReference>
<protein>
    <submittedName>
        <fullName evidence="1">Uncharacterized protein</fullName>
    </submittedName>
</protein>
<evidence type="ECO:0000313" key="1">
    <source>
        <dbReference type="EMBL" id="RYC32460.1"/>
    </source>
</evidence>
<dbReference type="EMBL" id="QYBB01000007">
    <property type="protein sequence ID" value="RYC32460.1"/>
    <property type="molecule type" value="Genomic_DNA"/>
</dbReference>
<name>A0A4Q2U7N2_9HYPH</name>
<keyword evidence="2" id="KW-1185">Reference proteome</keyword>
<gene>
    <name evidence="1" type="ORF">D3273_08700</name>
</gene>
<proteinExistence type="predicted"/>
<dbReference type="AlphaFoldDB" id="A0A4Q2U7N2"/>
<accession>A0A4Q2U7N2</accession>
<sequence length="245" mass="26360">MFGMGKHTKTAGPSLASLGIVERSSAKAHAALVAGGWPEIGYGYHGSVHAHPDHPDVVVRFARRADGFGDYAALLRKGFSGSDGPHAPRVHDLHVSRCGALMTVASRLAEPPHDAWWLPFAHAVIADHPGADMDEGVRTRFKAAWPGYEPLVDHPGFDGLREEFRAAWPGYEAYVAALRALSPRGLDPNVGNVLMARDGSPVVNDPLCDDGDGLWRSPLSRRLSRCLDALRGLLGDAWRRAPATA</sequence>
<reference evidence="1 2" key="1">
    <citation type="submission" date="2018-12" db="EMBL/GenBank/DDBJ databases">
        <authorList>
            <person name="Grouzdev D.S."/>
            <person name="Krutkina M.S."/>
        </authorList>
    </citation>
    <scope>NUCLEOTIDE SEQUENCE [LARGE SCALE GENOMIC DNA]</scope>
    <source>
        <strain evidence="1 2">RmlP026</strain>
    </source>
</reference>
<evidence type="ECO:0000313" key="2">
    <source>
        <dbReference type="Proteomes" id="UP000290759"/>
    </source>
</evidence>